<dbReference type="GO" id="GO:0005829">
    <property type="term" value="C:cytosol"/>
    <property type="evidence" value="ECO:0007669"/>
    <property type="project" value="TreeGrafter"/>
</dbReference>
<evidence type="ECO:0000256" key="3">
    <source>
        <dbReference type="ARBA" id="ARBA00023295"/>
    </source>
</evidence>
<evidence type="ECO:0000313" key="4">
    <source>
        <dbReference type="EMBL" id="GAG84398.1"/>
    </source>
</evidence>
<dbReference type="GO" id="GO:0016052">
    <property type="term" value="P:carbohydrate catabolic process"/>
    <property type="evidence" value="ECO:0007669"/>
    <property type="project" value="TreeGrafter"/>
</dbReference>
<protein>
    <recommendedName>
        <fullName evidence="5">Beta-glucosidase</fullName>
    </recommendedName>
</protein>
<keyword evidence="3" id="KW-0326">Glycosidase</keyword>
<dbReference type="InterPro" id="IPR033132">
    <property type="entry name" value="GH_1_N_CS"/>
</dbReference>
<proteinExistence type="inferred from homology"/>
<gene>
    <name evidence="4" type="ORF">S01H4_24282</name>
</gene>
<dbReference type="Pfam" id="PF00232">
    <property type="entry name" value="Glyco_hydro_1"/>
    <property type="match status" value="1"/>
</dbReference>
<dbReference type="PANTHER" id="PTHR10353:SF36">
    <property type="entry name" value="LP05116P"/>
    <property type="match status" value="1"/>
</dbReference>
<comment type="similarity">
    <text evidence="1">Belongs to the glycosyl hydrolase 1 family.</text>
</comment>
<feature type="non-terminal residue" evidence="4">
    <location>
        <position position="1"/>
    </location>
</feature>
<dbReference type="AlphaFoldDB" id="X1BJY5"/>
<name>X1BJY5_9ZZZZ</name>
<dbReference type="InterPro" id="IPR001360">
    <property type="entry name" value="Glyco_hydro_1"/>
</dbReference>
<accession>X1BJY5</accession>
<feature type="non-terminal residue" evidence="4">
    <location>
        <position position="300"/>
    </location>
</feature>
<organism evidence="4">
    <name type="scientific">marine sediment metagenome</name>
    <dbReference type="NCBI Taxonomy" id="412755"/>
    <lineage>
        <taxon>unclassified sequences</taxon>
        <taxon>metagenomes</taxon>
        <taxon>ecological metagenomes</taxon>
    </lineage>
</organism>
<evidence type="ECO:0000256" key="2">
    <source>
        <dbReference type="ARBA" id="ARBA00022801"/>
    </source>
</evidence>
<evidence type="ECO:0000256" key="1">
    <source>
        <dbReference type="ARBA" id="ARBA00010838"/>
    </source>
</evidence>
<dbReference type="PROSITE" id="PS00653">
    <property type="entry name" value="GLYCOSYL_HYDROL_F1_2"/>
    <property type="match status" value="1"/>
</dbReference>
<reference evidence="4" key="1">
    <citation type="journal article" date="2014" name="Front. Microbiol.">
        <title>High frequency of phylogenetically diverse reductive dehalogenase-homologous genes in deep subseafloor sedimentary metagenomes.</title>
        <authorList>
            <person name="Kawai M."/>
            <person name="Futagami T."/>
            <person name="Toyoda A."/>
            <person name="Takaki Y."/>
            <person name="Nishi S."/>
            <person name="Hori S."/>
            <person name="Arai W."/>
            <person name="Tsubouchi T."/>
            <person name="Morono Y."/>
            <person name="Uchiyama I."/>
            <person name="Ito T."/>
            <person name="Fujiyama A."/>
            <person name="Inagaki F."/>
            <person name="Takami H."/>
        </authorList>
    </citation>
    <scope>NUCLEOTIDE SEQUENCE</scope>
    <source>
        <strain evidence="4">Expedition CK06-06</strain>
    </source>
</reference>
<sequence length="300" mass="34311">FLWGTATASYQIEGAWNEDFKGESIWDMTSHTPGRIRNGDTGDIACDHYHRYKEDIQIMKQLNLNAYRFSISWPRIFPMGKGNINKKGVEFYDKLINELIANDIEPVVTLYHWDLPSALQEIGGWESRDVVDAYVEYTKFMFDHYGDRVKKWITFNEPAIFTVTFYGGGLFTGNMDLRGGYIASTNVNVAHAKAVKAYRNSKYPDGAIGITLNLTHVYPKTKSSLNSEAAYFIDGISNRWYLDPIFKGEYPKDILNFLKTKFNFPDIPKGDLELLNENPIDFLGINNYACTRVAAEKPED</sequence>
<dbReference type="InterPro" id="IPR017853">
    <property type="entry name" value="GH"/>
</dbReference>
<dbReference type="EMBL" id="BART01011385">
    <property type="protein sequence ID" value="GAG84398.1"/>
    <property type="molecule type" value="Genomic_DNA"/>
</dbReference>
<dbReference type="PANTHER" id="PTHR10353">
    <property type="entry name" value="GLYCOSYL HYDROLASE"/>
    <property type="match status" value="1"/>
</dbReference>
<keyword evidence="2" id="KW-0378">Hydrolase</keyword>
<evidence type="ECO:0008006" key="5">
    <source>
        <dbReference type="Google" id="ProtNLM"/>
    </source>
</evidence>
<dbReference type="GO" id="GO:0008422">
    <property type="term" value="F:beta-glucosidase activity"/>
    <property type="evidence" value="ECO:0007669"/>
    <property type="project" value="TreeGrafter"/>
</dbReference>
<dbReference type="Gene3D" id="3.20.20.80">
    <property type="entry name" value="Glycosidases"/>
    <property type="match status" value="1"/>
</dbReference>
<comment type="caution">
    <text evidence="4">The sequence shown here is derived from an EMBL/GenBank/DDBJ whole genome shotgun (WGS) entry which is preliminary data.</text>
</comment>
<dbReference type="SUPFAM" id="SSF51445">
    <property type="entry name" value="(Trans)glycosidases"/>
    <property type="match status" value="1"/>
</dbReference>